<accession>A0A4Q7NVN5</accession>
<evidence type="ECO:0008006" key="3">
    <source>
        <dbReference type="Google" id="ProtNLM"/>
    </source>
</evidence>
<dbReference type="OrthoDB" id="5187539at2"/>
<sequence>MTSAARFHFFSRRASVAPGVEWRLLAGNNRELGRAALPSVDLEACRRAVGRLLRELPGGTATVIPTEGRWTWRLVSAAGEPLACAPHSYARRTEATSALSGFRAAAPAAVLLEPDAPVRATVDLRMAGRPAVRTET</sequence>
<reference evidence="1 2" key="1">
    <citation type="submission" date="2019-02" db="EMBL/GenBank/DDBJ databases">
        <title>Genomic Encyclopedia of Type Strains, Phase IV (KMG-IV): sequencing the most valuable type-strain genomes for metagenomic binning, comparative biology and taxonomic classification.</title>
        <authorList>
            <person name="Goeker M."/>
        </authorList>
    </citation>
    <scope>NUCLEOTIDE SEQUENCE [LARGE SCALE GENOMIC DNA]</scope>
    <source>
        <strain evidence="1 2">DSM 45622</strain>
    </source>
</reference>
<proteinExistence type="predicted"/>
<gene>
    <name evidence="1" type="ORF">EV189_0438</name>
</gene>
<dbReference type="RefSeq" id="WP_130491303.1">
    <property type="nucleotide sequence ID" value="NZ_SGXD01000001.1"/>
</dbReference>
<dbReference type="AlphaFoldDB" id="A0A4Q7NVN5"/>
<name>A0A4Q7NVN5_9ACTN</name>
<keyword evidence="2" id="KW-1185">Reference proteome</keyword>
<protein>
    <recommendedName>
        <fullName evidence="3">DUF1508 domain-containing protein</fullName>
    </recommendedName>
</protein>
<dbReference type="InterPro" id="IPR036913">
    <property type="entry name" value="YegP-like_sf"/>
</dbReference>
<comment type="caution">
    <text evidence="1">The sequence shown here is derived from an EMBL/GenBank/DDBJ whole genome shotgun (WGS) entry which is preliminary data.</text>
</comment>
<dbReference type="Proteomes" id="UP000293638">
    <property type="component" value="Unassembled WGS sequence"/>
</dbReference>
<dbReference type="SUPFAM" id="SSF160113">
    <property type="entry name" value="YegP-like"/>
    <property type="match status" value="1"/>
</dbReference>
<evidence type="ECO:0000313" key="1">
    <source>
        <dbReference type="EMBL" id="RZS91204.1"/>
    </source>
</evidence>
<organism evidence="1 2">
    <name type="scientific">Motilibacter rhizosphaerae</name>
    <dbReference type="NCBI Taxonomy" id="598652"/>
    <lineage>
        <taxon>Bacteria</taxon>
        <taxon>Bacillati</taxon>
        <taxon>Actinomycetota</taxon>
        <taxon>Actinomycetes</taxon>
        <taxon>Motilibacterales</taxon>
        <taxon>Motilibacteraceae</taxon>
        <taxon>Motilibacter</taxon>
    </lineage>
</organism>
<dbReference type="Gene3D" id="2.30.29.80">
    <property type="match status" value="1"/>
</dbReference>
<dbReference type="EMBL" id="SGXD01000001">
    <property type="protein sequence ID" value="RZS91204.1"/>
    <property type="molecule type" value="Genomic_DNA"/>
</dbReference>
<evidence type="ECO:0000313" key="2">
    <source>
        <dbReference type="Proteomes" id="UP000293638"/>
    </source>
</evidence>